<evidence type="ECO:0000313" key="2">
    <source>
        <dbReference type="Proteomes" id="UP001497744"/>
    </source>
</evidence>
<gene>
    <name evidence="1" type="ORF">BcabD6B2_45770</name>
</gene>
<dbReference type="RefSeq" id="XP_067717211.1">
    <property type="nucleotide sequence ID" value="XM_067861110.1"/>
</dbReference>
<dbReference type="AlphaFoldDB" id="A0AAV4LZT7"/>
<dbReference type="Proteomes" id="UP001497744">
    <property type="component" value="Unassembled WGS sequence"/>
</dbReference>
<proteinExistence type="predicted"/>
<organism evidence="1 2">
    <name type="scientific">Babesia caballi</name>
    <dbReference type="NCBI Taxonomy" id="5871"/>
    <lineage>
        <taxon>Eukaryota</taxon>
        <taxon>Sar</taxon>
        <taxon>Alveolata</taxon>
        <taxon>Apicomplexa</taxon>
        <taxon>Aconoidasida</taxon>
        <taxon>Piroplasmida</taxon>
        <taxon>Babesiidae</taxon>
        <taxon>Babesia</taxon>
    </lineage>
</organism>
<dbReference type="EMBL" id="BPLF01000004">
    <property type="protein sequence ID" value="GIX65142.1"/>
    <property type="molecule type" value="Genomic_DNA"/>
</dbReference>
<protein>
    <submittedName>
        <fullName evidence="1">PEP-CTERM sorting domain-containing protein</fullName>
    </submittedName>
</protein>
<evidence type="ECO:0000313" key="1">
    <source>
        <dbReference type="EMBL" id="GIX65142.1"/>
    </source>
</evidence>
<reference evidence="1 2" key="1">
    <citation type="submission" date="2021-06" db="EMBL/GenBank/DDBJ databases">
        <title>Genome sequence of Babesia caballi.</title>
        <authorList>
            <person name="Yamagishi J."/>
            <person name="Kidaka T."/>
            <person name="Ochi A."/>
        </authorList>
    </citation>
    <scope>NUCLEOTIDE SEQUENCE [LARGE SCALE GENOMIC DNA]</scope>
    <source>
        <strain evidence="1">USDA-D6B2</strain>
    </source>
</reference>
<sequence>MLLKCTLQFKRRNETQLPTLNITIFKKLCKLSAQFRELGKTSSRRLSLHLSEDINEETLNIAGLNTLTPTTIKFGGCNHSLQLIKNVFEILINICLHPI</sequence>
<accession>A0AAV4LZT7</accession>
<keyword evidence="2" id="KW-1185">Reference proteome</keyword>
<comment type="caution">
    <text evidence="1">The sequence shown here is derived from an EMBL/GenBank/DDBJ whole genome shotgun (WGS) entry which is preliminary data.</text>
</comment>
<name>A0AAV4LZT7_BABCB</name>
<dbReference type="GeneID" id="94196623"/>